<dbReference type="InterPro" id="IPR052953">
    <property type="entry name" value="Ser-rich/MCO-related"/>
</dbReference>
<feature type="signal peptide" evidence="1">
    <location>
        <begin position="1"/>
        <end position="17"/>
    </location>
</feature>
<dbReference type="Gene3D" id="2.60.40.420">
    <property type="entry name" value="Cupredoxins - blue copper proteins"/>
    <property type="match status" value="2"/>
</dbReference>
<dbReference type="CDD" id="cd00920">
    <property type="entry name" value="Cupredoxin"/>
    <property type="match status" value="1"/>
</dbReference>
<dbReference type="EMBL" id="KZ857381">
    <property type="protein sequence ID" value="RDX56015.1"/>
    <property type="molecule type" value="Genomic_DNA"/>
</dbReference>
<evidence type="ECO:0000256" key="1">
    <source>
        <dbReference type="SAM" id="SignalP"/>
    </source>
</evidence>
<sequence>MFFSAAALGFLVSSVAGKVIDVTVGDSTGATTFSPEAVFADVGDQVVFTFHQKNHTATQSSFANPCGPAEGGFDSLFMPVAANQTDNFPTYTITINDTKPVWVFCRQGENTAASHCGKGMVFAVNCPSSGTNSFDNFKAAALKIGADLQASAAAASSTPAATSTDSAADSAYTGPWTTADYGTATIAAAPTESVVTETVSLDTAVWTTTYSSYPGSPDATPSALSGSVIKVVVGGANGELTFTPANVQAKPRDVIQFEFHQKNHTATQSSFAAPCVRLKDTTTGNAIGLDSGFMPVDANATDFPVWNVTVNDTAPLWFYCRQHKPDGSSHCGSGMVFAVNAVEDSPRNFSAFKSLAATLNGTNATGATGTNGSGSGSGNGASAGSMFSVALSFGAAIAAAAVLL</sequence>
<dbReference type="STRING" id="139420.A0A371DU46"/>
<dbReference type="InterPro" id="IPR008972">
    <property type="entry name" value="Cupredoxin"/>
</dbReference>
<organism evidence="2 3">
    <name type="scientific">Lentinus brumalis</name>
    <dbReference type="NCBI Taxonomy" id="2498619"/>
    <lineage>
        <taxon>Eukaryota</taxon>
        <taxon>Fungi</taxon>
        <taxon>Dikarya</taxon>
        <taxon>Basidiomycota</taxon>
        <taxon>Agaricomycotina</taxon>
        <taxon>Agaricomycetes</taxon>
        <taxon>Polyporales</taxon>
        <taxon>Polyporaceae</taxon>
        <taxon>Lentinus</taxon>
    </lineage>
</organism>
<feature type="chain" id="PRO_5016686901" description="Cupredoxin" evidence="1">
    <location>
        <begin position="18"/>
        <end position="404"/>
    </location>
</feature>
<dbReference type="SUPFAM" id="SSF49503">
    <property type="entry name" value="Cupredoxins"/>
    <property type="match status" value="2"/>
</dbReference>
<accession>A0A371DU46</accession>
<reference evidence="2 3" key="1">
    <citation type="journal article" date="2018" name="Biotechnol. Biofuels">
        <title>Integrative visual omics of the white-rot fungus Polyporus brumalis exposes the biotechnological potential of its oxidative enzymes for delignifying raw plant biomass.</title>
        <authorList>
            <person name="Miyauchi S."/>
            <person name="Rancon A."/>
            <person name="Drula E."/>
            <person name="Hage H."/>
            <person name="Chaduli D."/>
            <person name="Favel A."/>
            <person name="Grisel S."/>
            <person name="Henrissat B."/>
            <person name="Herpoel-Gimbert I."/>
            <person name="Ruiz-Duenas F.J."/>
            <person name="Chevret D."/>
            <person name="Hainaut M."/>
            <person name="Lin J."/>
            <person name="Wang M."/>
            <person name="Pangilinan J."/>
            <person name="Lipzen A."/>
            <person name="Lesage-Meessen L."/>
            <person name="Navarro D."/>
            <person name="Riley R."/>
            <person name="Grigoriev I.V."/>
            <person name="Zhou S."/>
            <person name="Raouche S."/>
            <person name="Rosso M.N."/>
        </authorList>
    </citation>
    <scope>NUCLEOTIDE SEQUENCE [LARGE SCALE GENOMIC DNA]</scope>
    <source>
        <strain evidence="2 3">BRFM 1820</strain>
    </source>
</reference>
<gene>
    <name evidence="2" type="ORF">OH76DRAFT_1338379</name>
</gene>
<dbReference type="Proteomes" id="UP000256964">
    <property type="component" value="Unassembled WGS sequence"/>
</dbReference>
<keyword evidence="1" id="KW-0732">Signal</keyword>
<dbReference type="PANTHER" id="PTHR34883">
    <property type="entry name" value="SERINE-RICH PROTEIN, PUTATIVE-RELATED-RELATED"/>
    <property type="match status" value="1"/>
</dbReference>
<protein>
    <recommendedName>
        <fullName evidence="4">Cupredoxin</fullName>
    </recommendedName>
</protein>
<name>A0A371DU46_9APHY</name>
<keyword evidence="3" id="KW-1185">Reference proteome</keyword>
<evidence type="ECO:0000313" key="2">
    <source>
        <dbReference type="EMBL" id="RDX56015.1"/>
    </source>
</evidence>
<evidence type="ECO:0008006" key="4">
    <source>
        <dbReference type="Google" id="ProtNLM"/>
    </source>
</evidence>
<proteinExistence type="predicted"/>
<evidence type="ECO:0000313" key="3">
    <source>
        <dbReference type="Proteomes" id="UP000256964"/>
    </source>
</evidence>
<dbReference type="OrthoDB" id="1921208at2759"/>
<dbReference type="PANTHER" id="PTHR34883:SF4">
    <property type="entry name" value="CUPREDOXIN"/>
    <property type="match status" value="1"/>
</dbReference>
<dbReference type="AlphaFoldDB" id="A0A371DU46"/>